<dbReference type="AlphaFoldDB" id="B2KCM5"/>
<dbReference type="InterPro" id="IPR038494">
    <property type="entry name" value="IGPD_sf"/>
</dbReference>
<keyword evidence="11" id="KW-0862">Zinc</keyword>
<dbReference type="InterPro" id="IPR006549">
    <property type="entry name" value="HAD-SF_hydro_IIIA"/>
</dbReference>
<dbReference type="NCBIfam" id="NF002114">
    <property type="entry name" value="PRK00951.2-4"/>
    <property type="match status" value="1"/>
</dbReference>
<feature type="binding site" evidence="11">
    <location>
        <position position="131"/>
    </location>
    <ligand>
        <name>Mg(2+)</name>
        <dbReference type="ChEBI" id="CHEBI:18420"/>
    </ligand>
</feature>
<feature type="region of interest" description="Imidazoleglycerol-phosphate dehydratase" evidence="11">
    <location>
        <begin position="167"/>
        <end position="357"/>
    </location>
</feature>
<keyword evidence="13" id="KW-1185">Reference proteome</keyword>
<evidence type="ECO:0000256" key="4">
    <source>
        <dbReference type="ARBA" id="ARBA00022605"/>
    </source>
</evidence>
<comment type="similarity">
    <text evidence="11">In the C-terminal section; belongs to the imidazoleglycerol-phosphate dehydratase family.</text>
</comment>
<dbReference type="GO" id="GO:0004424">
    <property type="term" value="F:imidazoleglycerol-phosphate dehydratase activity"/>
    <property type="evidence" value="ECO:0007669"/>
    <property type="project" value="UniProtKB-UniRule"/>
</dbReference>
<evidence type="ECO:0000256" key="1">
    <source>
        <dbReference type="ARBA" id="ARBA00001946"/>
    </source>
</evidence>
<keyword evidence="7 11" id="KW-0460">Magnesium</keyword>
<feature type="region of interest" description="Histidinol-phosphatase" evidence="11">
    <location>
        <begin position="1"/>
        <end position="166"/>
    </location>
</feature>
<gene>
    <name evidence="11" type="primary">hisB</name>
    <name evidence="12" type="ordered locus">Emin_0716</name>
</gene>
<feature type="binding site" evidence="11">
    <location>
        <position position="104"/>
    </location>
    <ligand>
        <name>Zn(2+)</name>
        <dbReference type="ChEBI" id="CHEBI:29105"/>
    </ligand>
</feature>
<dbReference type="SUPFAM" id="SSF56784">
    <property type="entry name" value="HAD-like"/>
    <property type="match status" value="1"/>
</dbReference>
<dbReference type="NCBIfam" id="TIGR01656">
    <property type="entry name" value="Histidinol-ppas"/>
    <property type="match status" value="1"/>
</dbReference>
<dbReference type="RefSeq" id="WP_012414886.1">
    <property type="nucleotide sequence ID" value="NC_010644.1"/>
</dbReference>
<dbReference type="OrthoDB" id="9813612at2"/>
<protein>
    <recommendedName>
        <fullName evidence="11">Histidine biosynthesis bifunctional protein HisB</fullName>
    </recommendedName>
    <domain>
        <recommendedName>
            <fullName evidence="11">Histidinol-phosphatase</fullName>
            <ecNumber evidence="11">3.1.3.15</ecNumber>
        </recommendedName>
    </domain>
    <domain>
        <recommendedName>
            <fullName evidence="11">Imidazoleglycerol-phosphate dehydratase</fullName>
            <shortName evidence="11">IGPD</shortName>
            <ecNumber evidence="11">4.2.1.19</ecNumber>
        </recommendedName>
    </domain>
</protein>
<evidence type="ECO:0000313" key="13">
    <source>
        <dbReference type="Proteomes" id="UP000001029"/>
    </source>
</evidence>
<comment type="cofactor">
    <cofactor evidence="11">
        <name>Zn(2+)</name>
        <dbReference type="ChEBI" id="CHEBI:29105"/>
    </cofactor>
</comment>
<evidence type="ECO:0000256" key="11">
    <source>
        <dbReference type="HAMAP-Rule" id="MF_01022"/>
    </source>
</evidence>
<feature type="binding site" evidence="11">
    <location>
        <position position="12"/>
    </location>
    <ligand>
        <name>Mg(2+)</name>
        <dbReference type="ChEBI" id="CHEBI:18420"/>
    </ligand>
</feature>
<evidence type="ECO:0000256" key="3">
    <source>
        <dbReference type="ARBA" id="ARBA00022490"/>
    </source>
</evidence>
<comment type="pathway">
    <text evidence="2 11">Amino-acid biosynthesis; L-histidine biosynthesis; L-histidine from 5-phospho-alpha-D-ribose 1-diphosphate: step 6/9.</text>
</comment>
<name>B2KCM5_ELUMP</name>
<comment type="pathway">
    <text evidence="11">Amino-acid biosynthesis; L-histidine biosynthesis; L-histidine from 5-phospho-alpha-D-ribose 1-diphosphate: step 8/9.</text>
</comment>
<feature type="binding site" evidence="11">
    <location>
        <position position="10"/>
    </location>
    <ligand>
        <name>Mg(2+)</name>
        <dbReference type="ChEBI" id="CHEBI:18420"/>
    </ligand>
</feature>
<dbReference type="PROSITE" id="PS00955">
    <property type="entry name" value="IGP_DEHYDRATASE_2"/>
    <property type="match status" value="1"/>
</dbReference>
<dbReference type="FunFam" id="3.30.230.40:FF:000003">
    <property type="entry name" value="Imidazoleglycerol-phosphate dehydratase HisB"/>
    <property type="match status" value="1"/>
</dbReference>
<dbReference type="EC" id="3.1.3.15" evidence="11"/>
<reference evidence="12 13" key="1">
    <citation type="journal article" date="2009" name="Appl. Environ. Microbiol.">
        <title>Genomic analysis of 'Elusimicrobium minutum,' the first cultivated representative of the phylum 'Elusimicrobia' (formerly termite group 1).</title>
        <authorList>
            <person name="Herlemann D.P.R."/>
            <person name="Geissinger O."/>
            <person name="Ikeda-Ohtsubo W."/>
            <person name="Kunin V."/>
            <person name="Sun H."/>
            <person name="Lapidus A."/>
            <person name="Hugenholtz P."/>
            <person name="Brune A."/>
        </authorList>
    </citation>
    <scope>NUCLEOTIDE SEQUENCE [LARGE SCALE GENOMIC DNA]</scope>
    <source>
        <strain evidence="12 13">Pei191</strain>
    </source>
</reference>
<keyword evidence="10 11" id="KW-0511">Multifunctional enzyme</keyword>
<evidence type="ECO:0000256" key="2">
    <source>
        <dbReference type="ARBA" id="ARBA00005047"/>
    </source>
</evidence>
<comment type="catalytic activity">
    <reaction evidence="11">
        <text>L-histidinol phosphate + H2O = L-histidinol + phosphate</text>
        <dbReference type="Rhea" id="RHEA:14465"/>
        <dbReference type="ChEBI" id="CHEBI:15377"/>
        <dbReference type="ChEBI" id="CHEBI:43474"/>
        <dbReference type="ChEBI" id="CHEBI:57699"/>
        <dbReference type="ChEBI" id="CHEBI:57980"/>
        <dbReference type="EC" id="3.1.3.15"/>
    </reaction>
</comment>
<dbReference type="KEGG" id="emi:Emin_0716"/>
<keyword evidence="5 11" id="KW-0479">Metal-binding</keyword>
<evidence type="ECO:0000256" key="6">
    <source>
        <dbReference type="ARBA" id="ARBA00022801"/>
    </source>
</evidence>
<dbReference type="CDD" id="cd07914">
    <property type="entry name" value="IGPD"/>
    <property type="match status" value="1"/>
</dbReference>
<dbReference type="InterPro" id="IPR000807">
    <property type="entry name" value="ImidazoleglycerolP_deHydtase"/>
</dbReference>
<dbReference type="InterPro" id="IPR020566">
    <property type="entry name" value="His_synth_bifunc_HisB"/>
</dbReference>
<dbReference type="InterPro" id="IPR005954">
    <property type="entry name" value="HisB_N"/>
</dbReference>
<dbReference type="GO" id="GO:0000105">
    <property type="term" value="P:L-histidine biosynthetic process"/>
    <property type="evidence" value="ECO:0007669"/>
    <property type="project" value="UniProtKB-UniRule"/>
</dbReference>
<dbReference type="EMBL" id="CP001055">
    <property type="protein sequence ID" value="ACC98271.1"/>
    <property type="molecule type" value="Genomic_DNA"/>
</dbReference>
<dbReference type="HOGENOM" id="CLU_044308_0_0_0"/>
<keyword evidence="4 11" id="KW-0028">Amino-acid biosynthesis</keyword>
<dbReference type="InterPro" id="IPR023214">
    <property type="entry name" value="HAD_sf"/>
</dbReference>
<dbReference type="EC" id="4.2.1.19" evidence="11"/>
<accession>B2KCM5</accession>
<dbReference type="SUPFAM" id="SSF54211">
    <property type="entry name" value="Ribosomal protein S5 domain 2-like"/>
    <property type="match status" value="2"/>
</dbReference>
<dbReference type="NCBIfam" id="NF003937">
    <property type="entry name" value="PRK05446.1"/>
    <property type="match status" value="1"/>
</dbReference>
<proteinExistence type="inferred from homology"/>
<feature type="active site" description="Proton donor" evidence="11">
    <location>
        <position position="12"/>
    </location>
</feature>
<evidence type="ECO:0000256" key="8">
    <source>
        <dbReference type="ARBA" id="ARBA00023102"/>
    </source>
</evidence>
<sequence length="357" mass="40172">MKNKKTLFIDRDGTLIFEPIATKQINSLDEMFFTKGVISALKRFKQAGYSLVIVTNQDALGTPENPRKVYENINNKMFAIFASEDIFFNAVLECPHNKTDGCACRKPKTKLGVNYIKNNPVDLENSYMIGDRDTDVEFGENLGIKSFKLTKKLGWAEIAGEILDKPRKAQVIRKTKETNIKLNLNLDGKGQTKSNTGIEFFDHCLDQLGKHGGFDLQIKCKGDLCVDEHHTVEDTALALGQAFKTALGDKRGIERYAWERILVMDDAKVEISIDISNRPYLVFKGKFDREYAGKMPTELVEHFFESFVSASGINMNIKIEGKNTHHKIEACFKAFARVLRDAVKITGTKVSSTKGIL</sequence>
<evidence type="ECO:0000256" key="5">
    <source>
        <dbReference type="ARBA" id="ARBA00022723"/>
    </source>
</evidence>
<comment type="catalytic activity">
    <reaction evidence="11">
        <text>D-erythro-1-(imidazol-4-yl)glycerol 3-phosphate = 3-(imidazol-4-yl)-2-oxopropyl phosphate + H2O</text>
        <dbReference type="Rhea" id="RHEA:11040"/>
        <dbReference type="ChEBI" id="CHEBI:15377"/>
        <dbReference type="ChEBI" id="CHEBI:57766"/>
        <dbReference type="ChEBI" id="CHEBI:58278"/>
        <dbReference type="EC" id="4.2.1.19"/>
    </reaction>
</comment>
<dbReference type="HAMAP" id="MF_01022">
    <property type="entry name" value="Bifunc_HisB"/>
    <property type="match status" value="1"/>
</dbReference>
<keyword evidence="9 11" id="KW-0456">Lyase</keyword>
<comment type="subcellular location">
    <subcellularLocation>
        <location evidence="11">Cytoplasm</location>
    </subcellularLocation>
</comment>
<dbReference type="Gene3D" id="3.30.230.40">
    <property type="entry name" value="Imidazole glycerol phosphate dehydratase, domain 1"/>
    <property type="match status" value="2"/>
</dbReference>
<evidence type="ECO:0000256" key="7">
    <source>
        <dbReference type="ARBA" id="ARBA00022842"/>
    </source>
</evidence>
<dbReference type="NCBIfam" id="TIGR01662">
    <property type="entry name" value="HAD-SF-IIIA"/>
    <property type="match status" value="1"/>
</dbReference>
<feature type="binding site" evidence="11">
    <location>
        <position position="96"/>
    </location>
    <ligand>
        <name>Zn(2+)</name>
        <dbReference type="ChEBI" id="CHEBI:29105"/>
    </ligand>
</feature>
<keyword evidence="6 11" id="KW-0378">Hydrolase</keyword>
<dbReference type="InterPro" id="IPR020568">
    <property type="entry name" value="Ribosomal_Su5_D2-typ_SF"/>
</dbReference>
<dbReference type="InterPro" id="IPR020565">
    <property type="entry name" value="ImidazoleglycerP_deHydtase_CS"/>
</dbReference>
<comment type="cofactor">
    <cofactor evidence="1 11">
        <name>Mg(2+)</name>
        <dbReference type="ChEBI" id="CHEBI:18420"/>
    </cofactor>
</comment>
<dbReference type="InterPro" id="IPR013954">
    <property type="entry name" value="PNK3P"/>
</dbReference>
<dbReference type="InterPro" id="IPR036412">
    <property type="entry name" value="HAD-like_sf"/>
</dbReference>
<dbReference type="NCBIfam" id="NF002111">
    <property type="entry name" value="PRK00951.2-1"/>
    <property type="match status" value="1"/>
</dbReference>
<dbReference type="FunFam" id="3.30.230.40:FF:000001">
    <property type="entry name" value="Imidazoleglycerol-phosphate dehydratase HisB"/>
    <property type="match status" value="1"/>
</dbReference>
<comment type="similarity">
    <text evidence="11">In the N-terminal section; belongs to the histidinol-phosphatase family.</text>
</comment>
<dbReference type="PROSITE" id="PS00954">
    <property type="entry name" value="IGP_DEHYDRATASE_1"/>
    <property type="match status" value="1"/>
</dbReference>
<evidence type="ECO:0000256" key="10">
    <source>
        <dbReference type="ARBA" id="ARBA00023268"/>
    </source>
</evidence>
<dbReference type="Gene3D" id="3.40.50.1000">
    <property type="entry name" value="HAD superfamily/HAD-like"/>
    <property type="match status" value="1"/>
</dbReference>
<dbReference type="NCBIfam" id="TIGR01261">
    <property type="entry name" value="hisB_Nterm"/>
    <property type="match status" value="1"/>
</dbReference>
<evidence type="ECO:0000256" key="9">
    <source>
        <dbReference type="ARBA" id="ARBA00023239"/>
    </source>
</evidence>
<dbReference type="PANTHER" id="PTHR23133">
    <property type="entry name" value="IMIDAZOLEGLYCEROL-PHOSPHATE DEHYDRATASE HIS7"/>
    <property type="match status" value="1"/>
</dbReference>
<feature type="binding site" evidence="11">
    <location>
        <position position="94"/>
    </location>
    <ligand>
        <name>Zn(2+)</name>
        <dbReference type="ChEBI" id="CHEBI:29105"/>
    </ligand>
</feature>
<dbReference type="Proteomes" id="UP000001029">
    <property type="component" value="Chromosome"/>
</dbReference>
<dbReference type="GO" id="GO:0004401">
    <property type="term" value="F:histidinol-phosphatase activity"/>
    <property type="evidence" value="ECO:0007669"/>
    <property type="project" value="UniProtKB-UniRule"/>
</dbReference>
<dbReference type="UniPathway" id="UPA00031">
    <property type="reaction ID" value="UER00011"/>
</dbReference>
<dbReference type="STRING" id="445932.Emin_0716"/>
<dbReference type="PANTHER" id="PTHR23133:SF2">
    <property type="entry name" value="IMIDAZOLEGLYCEROL-PHOSPHATE DEHYDRATASE"/>
    <property type="match status" value="1"/>
</dbReference>
<feature type="active site" description="Nucleophile" evidence="11">
    <location>
        <position position="10"/>
    </location>
</feature>
<dbReference type="Pfam" id="PF00475">
    <property type="entry name" value="IGPD"/>
    <property type="match status" value="1"/>
</dbReference>
<keyword evidence="8 11" id="KW-0368">Histidine biosynthesis</keyword>
<feature type="binding site" evidence="11">
    <location>
        <position position="102"/>
    </location>
    <ligand>
        <name>Zn(2+)</name>
        <dbReference type="ChEBI" id="CHEBI:29105"/>
    </ligand>
</feature>
<dbReference type="Pfam" id="PF08645">
    <property type="entry name" value="PNK3P"/>
    <property type="match status" value="1"/>
</dbReference>
<dbReference type="InterPro" id="IPR006543">
    <property type="entry name" value="Histidinol-phos"/>
</dbReference>
<keyword evidence="3 11" id="KW-0963">Cytoplasm</keyword>
<dbReference type="GO" id="GO:0046872">
    <property type="term" value="F:metal ion binding"/>
    <property type="evidence" value="ECO:0007669"/>
    <property type="project" value="UniProtKB-KW"/>
</dbReference>
<organism evidence="12 13">
    <name type="scientific">Elusimicrobium minutum (strain Pei191)</name>
    <dbReference type="NCBI Taxonomy" id="445932"/>
    <lineage>
        <taxon>Bacteria</taxon>
        <taxon>Pseudomonadati</taxon>
        <taxon>Elusimicrobiota</taxon>
        <taxon>Elusimicrobia</taxon>
        <taxon>Elusimicrobiales</taxon>
        <taxon>Elusimicrobiaceae</taxon>
        <taxon>Elusimicrobium</taxon>
    </lineage>
</organism>
<dbReference type="GO" id="GO:0005737">
    <property type="term" value="C:cytoplasm"/>
    <property type="evidence" value="ECO:0007669"/>
    <property type="project" value="UniProtKB-SubCell"/>
</dbReference>
<dbReference type="HAMAP" id="MF_00076">
    <property type="entry name" value="HisB"/>
    <property type="match status" value="1"/>
</dbReference>
<evidence type="ECO:0000313" key="12">
    <source>
        <dbReference type="EMBL" id="ACC98271.1"/>
    </source>
</evidence>